<dbReference type="EMBL" id="OZ075127">
    <property type="protein sequence ID" value="CAL4946450.1"/>
    <property type="molecule type" value="Genomic_DNA"/>
</dbReference>
<gene>
    <name evidence="9" type="ORF">URODEC1_LOCUS36100</name>
</gene>
<feature type="region of interest" description="Disordered" evidence="7">
    <location>
        <begin position="10"/>
        <end position="52"/>
    </location>
</feature>
<evidence type="ECO:0000313" key="9">
    <source>
        <dbReference type="EMBL" id="CAL4946450.1"/>
    </source>
</evidence>
<keyword evidence="10" id="KW-1185">Reference proteome</keyword>
<dbReference type="GO" id="GO:0005634">
    <property type="term" value="C:nucleus"/>
    <property type="evidence" value="ECO:0007669"/>
    <property type="project" value="UniProtKB-SubCell"/>
</dbReference>
<evidence type="ECO:0000256" key="5">
    <source>
        <dbReference type="ARBA" id="ARBA00023242"/>
    </source>
</evidence>
<dbReference type="InterPro" id="IPR038933">
    <property type="entry name" value="Ovate"/>
</dbReference>
<dbReference type="GO" id="GO:0045892">
    <property type="term" value="P:negative regulation of DNA-templated transcription"/>
    <property type="evidence" value="ECO:0007669"/>
    <property type="project" value="UniProtKB-UniRule"/>
</dbReference>
<dbReference type="PANTHER" id="PTHR33057">
    <property type="entry name" value="TRANSCRIPTION REPRESSOR OFP7-RELATED"/>
    <property type="match status" value="1"/>
</dbReference>
<proteinExistence type="predicted"/>
<sequence length="266" mass="27330">MMTRRLALGSLFHGKARDTSPSPPPPVTAVAAAWPWPSSKNTSTQPAPPAGARTVASVVLDSAASSFTASSARHDYSDSLSTASDASPSAAPAPLAVPVACDDAADDAVVRGVRSDRLLFDPGVSATSSILEEKSSSCGGAGGEEEAFGGGVAVAFESADPYADFRASMEEMVAAHGVGDWGWLEEMLGWYLRANDGDTHCAIVAAFIDVVVAIADPAREACPSSQSSSSCTFAVGELEVADKRKLAGGDTHHVMSSPLDYVNLLN</sequence>
<comment type="subcellular location">
    <subcellularLocation>
        <location evidence="1 6">Nucleus</location>
    </subcellularLocation>
</comment>
<feature type="compositionally biased region" description="Low complexity" evidence="7">
    <location>
        <begin position="28"/>
        <end position="39"/>
    </location>
</feature>
<organism evidence="9 10">
    <name type="scientific">Urochloa decumbens</name>
    <dbReference type="NCBI Taxonomy" id="240449"/>
    <lineage>
        <taxon>Eukaryota</taxon>
        <taxon>Viridiplantae</taxon>
        <taxon>Streptophyta</taxon>
        <taxon>Embryophyta</taxon>
        <taxon>Tracheophyta</taxon>
        <taxon>Spermatophyta</taxon>
        <taxon>Magnoliopsida</taxon>
        <taxon>Liliopsida</taxon>
        <taxon>Poales</taxon>
        <taxon>Poaceae</taxon>
        <taxon>PACMAD clade</taxon>
        <taxon>Panicoideae</taxon>
        <taxon>Panicodae</taxon>
        <taxon>Paniceae</taxon>
        <taxon>Melinidinae</taxon>
        <taxon>Urochloa</taxon>
    </lineage>
</organism>
<evidence type="ECO:0000256" key="6">
    <source>
        <dbReference type="RuleBase" id="RU367028"/>
    </source>
</evidence>
<dbReference type="Pfam" id="PF04844">
    <property type="entry name" value="Ovate"/>
    <property type="match status" value="1"/>
</dbReference>
<feature type="domain" description="OVATE" evidence="8">
    <location>
        <begin position="154"/>
        <end position="213"/>
    </location>
</feature>
<keyword evidence="4 6" id="KW-0804">Transcription</keyword>
<reference evidence="9" key="1">
    <citation type="submission" date="2024-10" db="EMBL/GenBank/DDBJ databases">
        <authorList>
            <person name="Ryan C."/>
        </authorList>
    </citation>
    <scope>NUCLEOTIDE SEQUENCE [LARGE SCALE GENOMIC DNA]</scope>
</reference>
<keyword evidence="3 6" id="KW-0805">Transcription regulation</keyword>
<evidence type="ECO:0000256" key="4">
    <source>
        <dbReference type="ARBA" id="ARBA00023163"/>
    </source>
</evidence>
<evidence type="ECO:0000256" key="7">
    <source>
        <dbReference type="SAM" id="MobiDB-lite"/>
    </source>
</evidence>
<evidence type="ECO:0000313" key="10">
    <source>
        <dbReference type="Proteomes" id="UP001497457"/>
    </source>
</evidence>
<comment type="function">
    <text evidence="6">Transcriptional repressor that regulates multiple aspects of plant growth and development.</text>
</comment>
<dbReference type="InterPro" id="IPR006458">
    <property type="entry name" value="Ovate_C"/>
</dbReference>
<protein>
    <recommendedName>
        <fullName evidence="6">Transcription repressor</fullName>
    </recommendedName>
    <alternativeName>
        <fullName evidence="6">Ovate family protein</fullName>
    </alternativeName>
</protein>
<evidence type="ECO:0000259" key="8">
    <source>
        <dbReference type="PROSITE" id="PS51754"/>
    </source>
</evidence>
<dbReference type="AlphaFoldDB" id="A0ABC8YLZ2"/>
<dbReference type="PANTHER" id="PTHR33057:SF35">
    <property type="entry name" value="TRANSCRIPTION REPRESSOR"/>
    <property type="match status" value="1"/>
</dbReference>
<evidence type="ECO:0000256" key="1">
    <source>
        <dbReference type="ARBA" id="ARBA00004123"/>
    </source>
</evidence>
<accession>A0ABC8YLZ2</accession>
<keyword evidence="2 6" id="KW-0678">Repressor</keyword>
<dbReference type="PROSITE" id="PS51754">
    <property type="entry name" value="OVATE"/>
    <property type="match status" value="1"/>
</dbReference>
<evidence type="ECO:0000256" key="2">
    <source>
        <dbReference type="ARBA" id="ARBA00022491"/>
    </source>
</evidence>
<evidence type="ECO:0000256" key="3">
    <source>
        <dbReference type="ARBA" id="ARBA00023015"/>
    </source>
</evidence>
<name>A0ABC8YLZ2_9POAL</name>
<dbReference type="NCBIfam" id="TIGR01568">
    <property type="entry name" value="A_thal_3678"/>
    <property type="match status" value="1"/>
</dbReference>
<dbReference type="Proteomes" id="UP001497457">
    <property type="component" value="Chromosome 17b"/>
</dbReference>
<keyword evidence="5 6" id="KW-0539">Nucleus</keyword>